<evidence type="ECO:0000256" key="1">
    <source>
        <dbReference type="SAM" id="MobiDB-lite"/>
    </source>
</evidence>
<organism evidence="2 3">
    <name type="scientific">Blautia ammoniilytica</name>
    <dbReference type="NCBI Taxonomy" id="2981782"/>
    <lineage>
        <taxon>Bacteria</taxon>
        <taxon>Bacillati</taxon>
        <taxon>Bacillota</taxon>
        <taxon>Clostridia</taxon>
        <taxon>Lachnospirales</taxon>
        <taxon>Lachnospiraceae</taxon>
        <taxon>Blautia</taxon>
    </lineage>
</organism>
<keyword evidence="3" id="KW-1185">Reference proteome</keyword>
<name>A0ABT2TVZ7_9FIRM</name>
<protein>
    <submittedName>
        <fullName evidence="2">PcfB family protein</fullName>
    </submittedName>
</protein>
<proteinExistence type="predicted"/>
<gene>
    <name evidence="2" type="ORF">OCV61_12660</name>
</gene>
<dbReference type="RefSeq" id="WP_158422091.1">
    <property type="nucleotide sequence ID" value="NZ_JAOQJL010000026.1"/>
</dbReference>
<evidence type="ECO:0000313" key="3">
    <source>
        <dbReference type="Proteomes" id="UP001652409"/>
    </source>
</evidence>
<reference evidence="2 3" key="1">
    <citation type="journal article" date="2021" name="ISME Commun">
        <title>Automated analysis of genomic sequences facilitates high-throughput and comprehensive description of bacteria.</title>
        <authorList>
            <person name="Hitch T.C.A."/>
        </authorList>
    </citation>
    <scope>NUCLEOTIDE SEQUENCE [LARGE SCALE GENOMIC DNA]</scope>
    <source>
        <strain evidence="2 3">Sanger_23</strain>
    </source>
</reference>
<accession>A0ABT2TVZ7</accession>
<dbReference type="Pfam" id="PF12687">
    <property type="entry name" value="DUF3801"/>
    <property type="match status" value="1"/>
</dbReference>
<dbReference type="Proteomes" id="UP001652409">
    <property type="component" value="Unassembled WGS sequence"/>
</dbReference>
<sequence>MQDEVNEKVVSLCIRGGKISAQILKASLQKLLREMEQSQKRQKISGKGQKKETVYHGKQSMEKLKAHNQELSNIEVTDGNIRSFEKYARKYDIDYCLKKDRSAEPPKYYVFFKAKEVDSITAAFKEYTGWQLKKSKKVSVRKKLYLAMERVAKHRQREKMKQKNRGQEH</sequence>
<comment type="caution">
    <text evidence="2">The sequence shown here is derived from an EMBL/GenBank/DDBJ whole genome shotgun (WGS) entry which is preliminary data.</text>
</comment>
<evidence type="ECO:0000313" key="2">
    <source>
        <dbReference type="EMBL" id="MCU6766257.1"/>
    </source>
</evidence>
<dbReference type="EMBL" id="JAOQJL010000026">
    <property type="protein sequence ID" value="MCU6766257.1"/>
    <property type="molecule type" value="Genomic_DNA"/>
</dbReference>
<dbReference type="InterPro" id="IPR024234">
    <property type="entry name" value="DUF3801"/>
</dbReference>
<feature type="region of interest" description="Disordered" evidence="1">
    <location>
        <begin position="38"/>
        <end position="57"/>
    </location>
</feature>